<accession>A0AAD8V8I1</accession>
<reference evidence="1" key="1">
    <citation type="submission" date="2021-06" db="EMBL/GenBank/DDBJ databases">
        <title>Comparative genomics, transcriptomics and evolutionary studies reveal genomic signatures of adaptation to plant cell wall in hemibiotrophic fungi.</title>
        <authorList>
            <consortium name="DOE Joint Genome Institute"/>
            <person name="Baroncelli R."/>
            <person name="Diaz J.F."/>
            <person name="Benocci T."/>
            <person name="Peng M."/>
            <person name="Battaglia E."/>
            <person name="Haridas S."/>
            <person name="Andreopoulos W."/>
            <person name="Labutti K."/>
            <person name="Pangilinan J."/>
            <person name="Floch G.L."/>
            <person name="Makela M.R."/>
            <person name="Henrissat B."/>
            <person name="Grigoriev I.V."/>
            <person name="Crouch J.A."/>
            <person name="De Vries R.P."/>
            <person name="Sukno S.A."/>
            <person name="Thon M.R."/>
        </authorList>
    </citation>
    <scope>NUCLEOTIDE SEQUENCE</scope>
    <source>
        <strain evidence="1">CBS 125086</strain>
    </source>
</reference>
<comment type="caution">
    <text evidence="1">The sequence shown here is derived from an EMBL/GenBank/DDBJ whole genome shotgun (WGS) entry which is preliminary data.</text>
</comment>
<dbReference type="GeneID" id="85436388"/>
<evidence type="ECO:0000313" key="2">
    <source>
        <dbReference type="Proteomes" id="UP001230504"/>
    </source>
</evidence>
<dbReference type="EMBL" id="JAHLJV010000005">
    <property type="protein sequence ID" value="KAK1598262.1"/>
    <property type="molecule type" value="Genomic_DNA"/>
</dbReference>
<protein>
    <submittedName>
        <fullName evidence="1">Uncharacterized protein</fullName>
    </submittedName>
</protein>
<dbReference type="Proteomes" id="UP001230504">
    <property type="component" value="Unassembled WGS sequence"/>
</dbReference>
<gene>
    <name evidence="1" type="ORF">LY79DRAFT_284471</name>
</gene>
<keyword evidence="2" id="KW-1185">Reference proteome</keyword>
<name>A0AAD8V8I1_9PEZI</name>
<organism evidence="1 2">
    <name type="scientific">Colletotrichum navitas</name>
    <dbReference type="NCBI Taxonomy" id="681940"/>
    <lineage>
        <taxon>Eukaryota</taxon>
        <taxon>Fungi</taxon>
        <taxon>Dikarya</taxon>
        <taxon>Ascomycota</taxon>
        <taxon>Pezizomycotina</taxon>
        <taxon>Sordariomycetes</taxon>
        <taxon>Hypocreomycetidae</taxon>
        <taxon>Glomerellales</taxon>
        <taxon>Glomerellaceae</taxon>
        <taxon>Colletotrichum</taxon>
        <taxon>Colletotrichum graminicola species complex</taxon>
    </lineage>
</organism>
<proteinExistence type="predicted"/>
<dbReference type="AlphaFoldDB" id="A0AAD8V8I1"/>
<evidence type="ECO:0000313" key="1">
    <source>
        <dbReference type="EMBL" id="KAK1598262.1"/>
    </source>
</evidence>
<dbReference type="RefSeq" id="XP_060418967.1">
    <property type="nucleotide sequence ID" value="XM_060552148.1"/>
</dbReference>
<sequence>MIKRLLSVLPRAMAASLPPVTSDCKPILSTTAQAARAGTLTLGPCTEETILACRQRPGTTHGRPTEAQPDSAGACQHHGILLSAEKSGVPQPKLPRHSNRVTGISEICRWYVTCDVDRCQITKAKSRGGRQINYSLEGGLR</sequence>